<dbReference type="EMBL" id="AWVF01000452">
    <property type="protein sequence ID" value="ERJ87127.1"/>
    <property type="molecule type" value="Genomic_DNA"/>
</dbReference>
<name>U2K4E8_9FIRM</name>
<dbReference type="PATRIC" id="fig|411473.3.peg.2854"/>
<proteinExistence type="predicted"/>
<sequence length="41" mass="4722">MGTLCEQIADALFMRTNIKVPCVCLFHHSGKKFTFENCQKM</sequence>
<accession>U2K4E8</accession>
<evidence type="ECO:0000313" key="2">
    <source>
        <dbReference type="Proteomes" id="UP000016662"/>
    </source>
</evidence>
<protein>
    <submittedName>
        <fullName evidence="1">Uncharacterized protein</fullName>
    </submittedName>
</protein>
<dbReference type="Proteomes" id="UP000016662">
    <property type="component" value="Unassembled WGS sequence"/>
</dbReference>
<reference evidence="1 2" key="1">
    <citation type="submission" date="2013-07" db="EMBL/GenBank/DDBJ databases">
        <authorList>
            <person name="Weinstock G."/>
            <person name="Sodergren E."/>
            <person name="Wylie T."/>
            <person name="Fulton L."/>
            <person name="Fulton R."/>
            <person name="Fronick C."/>
            <person name="O'Laughlin M."/>
            <person name="Godfrey J."/>
            <person name="Miner T."/>
            <person name="Herter B."/>
            <person name="Appelbaum E."/>
            <person name="Cordes M."/>
            <person name="Lek S."/>
            <person name="Wollam A."/>
            <person name="Pepin K.H."/>
            <person name="Palsikar V.B."/>
            <person name="Mitreva M."/>
            <person name="Wilson R.K."/>
        </authorList>
    </citation>
    <scope>NUCLEOTIDE SEQUENCE [LARGE SCALE GENOMIC DNA]</scope>
    <source>
        <strain evidence="1 2">ATCC 27760</strain>
    </source>
</reference>
<keyword evidence="2" id="KW-1185">Reference proteome</keyword>
<organism evidence="1 2">
    <name type="scientific">Ruminococcus callidus ATCC 27760</name>
    <dbReference type="NCBI Taxonomy" id="411473"/>
    <lineage>
        <taxon>Bacteria</taxon>
        <taxon>Bacillati</taxon>
        <taxon>Bacillota</taxon>
        <taxon>Clostridia</taxon>
        <taxon>Eubacteriales</taxon>
        <taxon>Oscillospiraceae</taxon>
        <taxon>Ruminococcus</taxon>
    </lineage>
</organism>
<evidence type="ECO:0000313" key="1">
    <source>
        <dbReference type="EMBL" id="ERJ87127.1"/>
    </source>
</evidence>
<dbReference type="AlphaFoldDB" id="U2K4E8"/>
<comment type="caution">
    <text evidence="1">The sequence shown here is derived from an EMBL/GenBank/DDBJ whole genome shotgun (WGS) entry which is preliminary data.</text>
</comment>
<gene>
    <name evidence="1" type="ORF">RUMCAL_03399</name>
</gene>
<dbReference type="HOGENOM" id="CLU_3276153_0_0_9"/>